<dbReference type="EMBL" id="CDOE01000074">
    <property type="protein sequence ID" value="CEN39244.1"/>
    <property type="molecule type" value="Genomic_DNA"/>
</dbReference>
<protein>
    <submittedName>
        <fullName evidence="1">Uncharacterized protein</fullName>
    </submittedName>
</protein>
<sequence>MPSKINIDTYAGVKNLINNWQLTNGAEWYDIQKALNETRTKPINLSLVSRDVSTDWLKEISRTAFVSDRNVSFSGGTDKLVYMVAGGFYKEEGTIIGTDYQRITARLKSDYKVKDYLKVGVNINIQSSDTHNSILEGNPTVGTINTAIKLEPNFPVWIDQSKGKYDYSKFTDFSQSGSSNCLQ</sequence>
<evidence type="ECO:0000313" key="1">
    <source>
        <dbReference type="EMBL" id="CEN39244.1"/>
    </source>
</evidence>
<proteinExistence type="predicted"/>
<dbReference type="SUPFAM" id="SSF56935">
    <property type="entry name" value="Porins"/>
    <property type="match status" value="1"/>
</dbReference>
<gene>
    <name evidence="1" type="ORF">CCAN12_760007</name>
</gene>
<accession>A0A0B7HKT4</accession>
<evidence type="ECO:0000313" key="2">
    <source>
        <dbReference type="Proteomes" id="UP000044026"/>
    </source>
</evidence>
<organism evidence="1 2">
    <name type="scientific">Capnocytophaga canimorsus</name>
    <dbReference type="NCBI Taxonomy" id="28188"/>
    <lineage>
        <taxon>Bacteria</taxon>
        <taxon>Pseudomonadati</taxon>
        <taxon>Bacteroidota</taxon>
        <taxon>Flavobacteriia</taxon>
        <taxon>Flavobacteriales</taxon>
        <taxon>Flavobacteriaceae</taxon>
        <taxon>Capnocytophaga</taxon>
    </lineage>
</organism>
<dbReference type="AlphaFoldDB" id="A0A0B7HKT4"/>
<dbReference type="Proteomes" id="UP000044026">
    <property type="component" value="Unassembled WGS sequence"/>
</dbReference>
<reference evidence="1 2" key="1">
    <citation type="submission" date="2015-01" db="EMBL/GenBank/DDBJ databases">
        <authorList>
            <person name="Xiang T."/>
            <person name="Song Y."/>
            <person name="Huang L."/>
            <person name="Wang B."/>
            <person name="Wu P."/>
        </authorList>
    </citation>
    <scope>NUCLEOTIDE SEQUENCE [LARGE SCALE GENOMIC DNA]</scope>
    <source>
        <strain evidence="1 2">Cc12</strain>
    </source>
</reference>
<name>A0A0B7HKT4_9FLAO</name>